<dbReference type="Proteomes" id="UP001501326">
    <property type="component" value="Unassembled WGS sequence"/>
</dbReference>
<evidence type="ECO:0000256" key="1">
    <source>
        <dbReference type="ARBA" id="ARBA00004141"/>
    </source>
</evidence>
<dbReference type="EMBL" id="BAAARN010000001">
    <property type="protein sequence ID" value="GAA2731196.1"/>
    <property type="molecule type" value="Genomic_DNA"/>
</dbReference>
<comment type="caution">
    <text evidence="13">The sequence shown here is derived from an EMBL/GenBank/DDBJ whole genome shotgun (WGS) entry which is preliminary data.</text>
</comment>
<evidence type="ECO:0000256" key="8">
    <source>
        <dbReference type="ARBA" id="ARBA00022989"/>
    </source>
</evidence>
<feature type="domain" description="Sensor protein KdpD transmembrane" evidence="12">
    <location>
        <begin position="17"/>
        <end position="119"/>
    </location>
</feature>
<comment type="subcellular location">
    <subcellularLocation>
        <location evidence="1">Membrane</location>
        <topology evidence="1">Multi-pass membrane protein</topology>
    </subcellularLocation>
</comment>
<protein>
    <recommendedName>
        <fullName evidence="12">Sensor protein KdpD transmembrane domain-containing protein</fullName>
    </recommendedName>
</protein>
<evidence type="ECO:0000259" key="12">
    <source>
        <dbReference type="Pfam" id="PF13493"/>
    </source>
</evidence>
<feature type="transmembrane region" description="Helical" evidence="11">
    <location>
        <begin position="37"/>
        <end position="54"/>
    </location>
</feature>
<evidence type="ECO:0000256" key="10">
    <source>
        <dbReference type="ARBA" id="ARBA00023136"/>
    </source>
</evidence>
<dbReference type="Pfam" id="PF13493">
    <property type="entry name" value="DUF4118"/>
    <property type="match status" value="1"/>
</dbReference>
<evidence type="ECO:0000313" key="13">
    <source>
        <dbReference type="EMBL" id="GAA2731196.1"/>
    </source>
</evidence>
<keyword evidence="4 11" id="KW-0812">Transmembrane</keyword>
<evidence type="ECO:0000313" key="14">
    <source>
        <dbReference type="Proteomes" id="UP001501326"/>
    </source>
</evidence>
<evidence type="ECO:0000256" key="3">
    <source>
        <dbReference type="ARBA" id="ARBA00022679"/>
    </source>
</evidence>
<keyword evidence="5" id="KW-0547">Nucleotide-binding</keyword>
<evidence type="ECO:0000256" key="5">
    <source>
        <dbReference type="ARBA" id="ARBA00022741"/>
    </source>
</evidence>
<feature type="transmembrane region" description="Helical" evidence="11">
    <location>
        <begin position="61"/>
        <end position="80"/>
    </location>
</feature>
<sequence>MSLTTVLHRRPVVLCGAAALPLLTCLALSGLRDEVGNAPAVLVLVVLVVAAASSGSRSAGLVTAASSAVWFDVVLTAPYGQLAIHDPEDLEAMALLVVVGVAVTELSLWGRRQQARASRASGFLDGLVLSADAAQGPDRSPQELVEDTCRRITEVLGLDRCRFAAGPVGSGLPRLTRAGALVGRGSSHDVDRDGLPVDTEVAIEVRVSGEVLGSFLLTSASRVTRPTRDQRRTAVLLADQMATVLLAQRTP</sequence>
<keyword evidence="7" id="KW-0067">ATP-binding</keyword>
<keyword evidence="9" id="KW-0902">Two-component regulatory system</keyword>
<dbReference type="Gene3D" id="1.20.120.620">
    <property type="entry name" value="Backbone structure of the membrane domain of e. Coli histidine kinase receptor kdpd"/>
    <property type="match status" value="1"/>
</dbReference>
<name>A0ABP6GXB1_9MICO</name>
<keyword evidence="10 11" id="KW-0472">Membrane</keyword>
<accession>A0ABP6GXB1</accession>
<keyword evidence="8 11" id="KW-1133">Transmembrane helix</keyword>
<evidence type="ECO:0000256" key="9">
    <source>
        <dbReference type="ARBA" id="ARBA00023012"/>
    </source>
</evidence>
<dbReference type="InterPro" id="IPR025201">
    <property type="entry name" value="KdpD_TM"/>
</dbReference>
<dbReference type="RefSeq" id="WP_344189794.1">
    <property type="nucleotide sequence ID" value="NZ_BAAARN010000001.1"/>
</dbReference>
<proteinExistence type="predicted"/>
<evidence type="ECO:0000256" key="11">
    <source>
        <dbReference type="SAM" id="Phobius"/>
    </source>
</evidence>
<organism evidence="13 14">
    <name type="scientific">Pedococcus aerophilus</name>
    <dbReference type="NCBI Taxonomy" id="436356"/>
    <lineage>
        <taxon>Bacteria</taxon>
        <taxon>Bacillati</taxon>
        <taxon>Actinomycetota</taxon>
        <taxon>Actinomycetes</taxon>
        <taxon>Micrococcales</taxon>
        <taxon>Intrasporangiaceae</taxon>
        <taxon>Pedococcus</taxon>
    </lineage>
</organism>
<evidence type="ECO:0000256" key="4">
    <source>
        <dbReference type="ARBA" id="ARBA00022692"/>
    </source>
</evidence>
<dbReference type="InterPro" id="IPR038318">
    <property type="entry name" value="KdpD_sf"/>
</dbReference>
<keyword evidence="2" id="KW-0597">Phosphoprotein</keyword>
<reference evidence="14" key="1">
    <citation type="journal article" date="2019" name="Int. J. Syst. Evol. Microbiol.">
        <title>The Global Catalogue of Microorganisms (GCM) 10K type strain sequencing project: providing services to taxonomists for standard genome sequencing and annotation.</title>
        <authorList>
            <consortium name="The Broad Institute Genomics Platform"/>
            <consortium name="The Broad Institute Genome Sequencing Center for Infectious Disease"/>
            <person name="Wu L."/>
            <person name="Ma J."/>
        </authorList>
    </citation>
    <scope>NUCLEOTIDE SEQUENCE [LARGE SCALE GENOMIC DNA]</scope>
    <source>
        <strain evidence="14">JCM 16378</strain>
    </source>
</reference>
<evidence type="ECO:0000256" key="2">
    <source>
        <dbReference type="ARBA" id="ARBA00022553"/>
    </source>
</evidence>
<feature type="transmembrane region" description="Helical" evidence="11">
    <location>
        <begin position="92"/>
        <end position="109"/>
    </location>
</feature>
<keyword evidence="6" id="KW-0418">Kinase</keyword>
<evidence type="ECO:0000256" key="6">
    <source>
        <dbReference type="ARBA" id="ARBA00022777"/>
    </source>
</evidence>
<evidence type="ECO:0000256" key="7">
    <source>
        <dbReference type="ARBA" id="ARBA00022840"/>
    </source>
</evidence>
<keyword evidence="14" id="KW-1185">Reference proteome</keyword>
<keyword evidence="3" id="KW-0808">Transferase</keyword>
<gene>
    <name evidence="13" type="ORF">GCM10009867_04210</name>
</gene>